<evidence type="ECO:0000313" key="3">
    <source>
        <dbReference type="EMBL" id="MCS5717990.1"/>
    </source>
</evidence>
<evidence type="ECO:0000313" key="4">
    <source>
        <dbReference type="Proteomes" id="UP001165584"/>
    </source>
</evidence>
<comment type="caution">
    <text evidence="3">The sequence shown here is derived from an EMBL/GenBank/DDBJ whole genome shotgun (WGS) entry which is preliminary data.</text>
</comment>
<dbReference type="Proteomes" id="UP001165584">
    <property type="component" value="Unassembled WGS sequence"/>
</dbReference>
<dbReference type="EMBL" id="JANLCM010000001">
    <property type="protein sequence ID" value="MCS5717990.1"/>
    <property type="molecule type" value="Genomic_DNA"/>
</dbReference>
<keyword evidence="2" id="KW-0812">Transmembrane</keyword>
<accession>A0ABT2GRS2</accession>
<organism evidence="3 4">
    <name type="scientific">Herbiconiux aconitum</name>
    <dbReference type="NCBI Taxonomy" id="2970913"/>
    <lineage>
        <taxon>Bacteria</taxon>
        <taxon>Bacillati</taxon>
        <taxon>Actinomycetota</taxon>
        <taxon>Actinomycetes</taxon>
        <taxon>Micrococcales</taxon>
        <taxon>Microbacteriaceae</taxon>
        <taxon>Herbiconiux</taxon>
    </lineage>
</organism>
<keyword evidence="2" id="KW-1133">Transmembrane helix</keyword>
<feature type="transmembrane region" description="Helical" evidence="2">
    <location>
        <begin position="59"/>
        <end position="78"/>
    </location>
</feature>
<gene>
    <name evidence="3" type="ORF">N1027_07550</name>
</gene>
<name>A0ABT2GRS2_9MICO</name>
<feature type="region of interest" description="Disordered" evidence="1">
    <location>
        <begin position="1"/>
        <end position="53"/>
    </location>
</feature>
<feature type="compositionally biased region" description="Low complexity" evidence="1">
    <location>
        <begin position="20"/>
        <end position="42"/>
    </location>
</feature>
<sequence>MTDNLNVEGAEADRTPPTAPTTAAPASTTSTAPPTATATPTAAPAPPADAAKRPRPAQFGTIVWGMLLLALCGFVALAQFGPGVDADRYLWAFIAVIAAGVALVAVGIVAAFRR</sequence>
<evidence type="ECO:0000256" key="1">
    <source>
        <dbReference type="SAM" id="MobiDB-lite"/>
    </source>
</evidence>
<protein>
    <recommendedName>
        <fullName evidence="5">Integral membrane protein</fullName>
    </recommendedName>
</protein>
<reference evidence="3" key="1">
    <citation type="submission" date="2022-08" db="EMBL/GenBank/DDBJ databases">
        <authorList>
            <person name="Deng Y."/>
            <person name="Han X.-F."/>
            <person name="Zhang Y.-Q."/>
        </authorList>
    </citation>
    <scope>NUCLEOTIDE SEQUENCE</scope>
    <source>
        <strain evidence="3">CPCC 205763</strain>
    </source>
</reference>
<keyword evidence="4" id="KW-1185">Reference proteome</keyword>
<dbReference type="RefSeq" id="WP_259506643.1">
    <property type="nucleotide sequence ID" value="NZ_JANLCM010000001.1"/>
</dbReference>
<proteinExistence type="predicted"/>
<evidence type="ECO:0008006" key="5">
    <source>
        <dbReference type="Google" id="ProtNLM"/>
    </source>
</evidence>
<evidence type="ECO:0000256" key="2">
    <source>
        <dbReference type="SAM" id="Phobius"/>
    </source>
</evidence>
<feature type="transmembrane region" description="Helical" evidence="2">
    <location>
        <begin position="90"/>
        <end position="112"/>
    </location>
</feature>
<keyword evidence="2" id="KW-0472">Membrane</keyword>